<sequence>MPCFLYVRDMEQLSGKQLELLQQITAALQQVPGIAAVVLGGSYAAGQARPGSDLDLGIYYSAHAPFAVDHIRQIADRFSAGSDPVVTGLYEWGPWVNGGAWIQTAAGKVDFLYRSLEQLAGVVADAEKGLWAHHFDQQPPYGFRSVIYLAELRVCQPLFDPEQKIAGLKTAVAAYPAPLKQTIVQDCLWLAEFTLMQCAGFAAAADVYNTTGCFTRAANYLVHALYALNESFPLGDKRALNELEQMAVRPRNFSARLNRILGAPGQEADPLVSSLVSLKQLWKEVVGLCGGTYRSRFGAD</sequence>
<dbReference type="CDD" id="cd05403">
    <property type="entry name" value="NT_KNTase_like"/>
    <property type="match status" value="1"/>
</dbReference>
<name>A0A2T3HPD5_9SPHI</name>
<organism evidence="2 3">
    <name type="scientific">Pedobacter yulinensis</name>
    <dbReference type="NCBI Taxonomy" id="2126353"/>
    <lineage>
        <taxon>Bacteria</taxon>
        <taxon>Pseudomonadati</taxon>
        <taxon>Bacteroidota</taxon>
        <taxon>Sphingobacteriia</taxon>
        <taxon>Sphingobacteriales</taxon>
        <taxon>Sphingobacteriaceae</taxon>
        <taxon>Pedobacter</taxon>
    </lineage>
</organism>
<proteinExistence type="predicted"/>
<dbReference type="SUPFAM" id="SSF81301">
    <property type="entry name" value="Nucleotidyltransferase"/>
    <property type="match status" value="1"/>
</dbReference>
<dbReference type="InterPro" id="IPR002934">
    <property type="entry name" value="Polymerase_NTP_transf_dom"/>
</dbReference>
<reference evidence="2 3" key="1">
    <citation type="submission" date="2018-03" db="EMBL/GenBank/DDBJ databases">
        <authorList>
            <person name="Keele B.F."/>
        </authorList>
    </citation>
    <scope>NUCLEOTIDE SEQUENCE [LARGE SCALE GENOMIC DNA]</scope>
    <source>
        <strain evidence="2 3">YL28-9</strain>
    </source>
</reference>
<accession>A0A2T3HPD5</accession>
<feature type="domain" description="Polymerase nucleotidyl transferase" evidence="1">
    <location>
        <begin position="26"/>
        <end position="65"/>
    </location>
</feature>
<gene>
    <name evidence="2" type="ORF">C7T94_06255</name>
</gene>
<dbReference type="AlphaFoldDB" id="A0A2T3HPD5"/>
<keyword evidence="3" id="KW-1185">Reference proteome</keyword>
<dbReference type="EMBL" id="PYLS01000004">
    <property type="protein sequence ID" value="PST84315.1"/>
    <property type="molecule type" value="Genomic_DNA"/>
</dbReference>
<dbReference type="InterPro" id="IPR043519">
    <property type="entry name" value="NT_sf"/>
</dbReference>
<dbReference type="Pfam" id="PF01909">
    <property type="entry name" value="NTP_transf_2"/>
    <property type="match status" value="1"/>
</dbReference>
<comment type="caution">
    <text evidence="2">The sequence shown here is derived from an EMBL/GenBank/DDBJ whole genome shotgun (WGS) entry which is preliminary data.</text>
</comment>
<protein>
    <recommendedName>
        <fullName evidence="1">Polymerase nucleotidyl transferase domain-containing protein</fullName>
    </recommendedName>
</protein>
<evidence type="ECO:0000313" key="3">
    <source>
        <dbReference type="Proteomes" id="UP000240912"/>
    </source>
</evidence>
<dbReference type="Gene3D" id="3.30.460.10">
    <property type="entry name" value="Beta Polymerase, domain 2"/>
    <property type="match status" value="1"/>
</dbReference>
<dbReference type="Proteomes" id="UP000240912">
    <property type="component" value="Unassembled WGS sequence"/>
</dbReference>
<dbReference type="GO" id="GO:0016779">
    <property type="term" value="F:nucleotidyltransferase activity"/>
    <property type="evidence" value="ECO:0007669"/>
    <property type="project" value="InterPro"/>
</dbReference>
<dbReference type="OrthoDB" id="5176171at2"/>
<evidence type="ECO:0000259" key="1">
    <source>
        <dbReference type="Pfam" id="PF01909"/>
    </source>
</evidence>
<evidence type="ECO:0000313" key="2">
    <source>
        <dbReference type="EMBL" id="PST84315.1"/>
    </source>
</evidence>